<name>A0A9D1TWZ0_9FIRM</name>
<dbReference type="InterPro" id="IPR000182">
    <property type="entry name" value="GNAT_dom"/>
</dbReference>
<keyword evidence="1 4" id="KW-0808">Transferase</keyword>
<organism evidence="4 5">
    <name type="scientific">Candidatus Faecalibacterium intestinigallinarum</name>
    <dbReference type="NCBI Taxonomy" id="2838581"/>
    <lineage>
        <taxon>Bacteria</taxon>
        <taxon>Bacillati</taxon>
        <taxon>Bacillota</taxon>
        <taxon>Clostridia</taxon>
        <taxon>Eubacteriales</taxon>
        <taxon>Oscillospiraceae</taxon>
        <taxon>Faecalibacterium</taxon>
    </lineage>
</organism>
<dbReference type="PANTHER" id="PTHR43800">
    <property type="entry name" value="PEPTIDYL-LYSINE N-ACETYLTRANSFERASE YJAB"/>
    <property type="match status" value="1"/>
</dbReference>
<evidence type="ECO:0000256" key="2">
    <source>
        <dbReference type="ARBA" id="ARBA00023315"/>
    </source>
</evidence>
<dbReference type="PROSITE" id="PS51186">
    <property type="entry name" value="GNAT"/>
    <property type="match status" value="1"/>
</dbReference>
<keyword evidence="2 4" id="KW-0012">Acyltransferase</keyword>
<dbReference type="CDD" id="cd04301">
    <property type="entry name" value="NAT_SF"/>
    <property type="match status" value="1"/>
</dbReference>
<dbReference type="Proteomes" id="UP000823933">
    <property type="component" value="Unassembled WGS sequence"/>
</dbReference>
<protein>
    <submittedName>
        <fullName evidence="4">GNAT family N-acetyltransferase</fullName>
        <ecNumber evidence="4">2.3.1.-</ecNumber>
    </submittedName>
</protein>
<dbReference type="SUPFAM" id="SSF55729">
    <property type="entry name" value="Acyl-CoA N-acyltransferases (Nat)"/>
    <property type="match status" value="1"/>
</dbReference>
<evidence type="ECO:0000313" key="4">
    <source>
        <dbReference type="EMBL" id="HIW09422.1"/>
    </source>
</evidence>
<dbReference type="Gene3D" id="3.40.630.30">
    <property type="match status" value="1"/>
</dbReference>
<evidence type="ECO:0000256" key="1">
    <source>
        <dbReference type="ARBA" id="ARBA00022679"/>
    </source>
</evidence>
<dbReference type="EMBL" id="DXHQ01000100">
    <property type="protein sequence ID" value="HIW09422.1"/>
    <property type="molecule type" value="Genomic_DNA"/>
</dbReference>
<dbReference type="InterPro" id="IPR016181">
    <property type="entry name" value="Acyl_CoA_acyltransferase"/>
</dbReference>
<dbReference type="AlphaFoldDB" id="A0A9D1TWZ0"/>
<proteinExistence type="predicted"/>
<dbReference type="PANTHER" id="PTHR43800:SF1">
    <property type="entry name" value="PEPTIDYL-LYSINE N-ACETYLTRANSFERASE YJAB"/>
    <property type="match status" value="1"/>
</dbReference>
<feature type="domain" description="N-acetyltransferase" evidence="3">
    <location>
        <begin position="1"/>
        <end position="148"/>
    </location>
</feature>
<dbReference type="EC" id="2.3.1.-" evidence="4"/>
<dbReference type="GO" id="GO:0016747">
    <property type="term" value="F:acyltransferase activity, transferring groups other than amino-acyl groups"/>
    <property type="evidence" value="ECO:0007669"/>
    <property type="project" value="InterPro"/>
</dbReference>
<evidence type="ECO:0000313" key="5">
    <source>
        <dbReference type="Proteomes" id="UP000823933"/>
    </source>
</evidence>
<evidence type="ECO:0000259" key="3">
    <source>
        <dbReference type="PROSITE" id="PS51186"/>
    </source>
</evidence>
<accession>A0A9D1TWZ0</accession>
<sequence>MKILECTDRTPALLAQLLDVWERSVRATHTFLSEPEILRIRQYVPEALGGVAHLFAALDEDGRPLGFMGVQDGSLEMLFLAPQARGRGLGRQLLQYGIDRCGVERLTVNEQNPAARGFYEHMGFAVYKRTETDEQGGPYPLLYMRREV</sequence>
<comment type="caution">
    <text evidence="4">The sequence shown here is derived from an EMBL/GenBank/DDBJ whole genome shotgun (WGS) entry which is preliminary data.</text>
</comment>
<gene>
    <name evidence="4" type="ORF">H9890_08510</name>
</gene>
<reference evidence="4" key="2">
    <citation type="submission" date="2021-04" db="EMBL/GenBank/DDBJ databases">
        <authorList>
            <person name="Gilroy R."/>
        </authorList>
    </citation>
    <scope>NUCLEOTIDE SEQUENCE</scope>
    <source>
        <strain evidence="4">ChiHcolR34-3080</strain>
    </source>
</reference>
<reference evidence="4" key="1">
    <citation type="journal article" date="2021" name="PeerJ">
        <title>Extensive microbial diversity within the chicken gut microbiome revealed by metagenomics and culture.</title>
        <authorList>
            <person name="Gilroy R."/>
            <person name="Ravi A."/>
            <person name="Getino M."/>
            <person name="Pursley I."/>
            <person name="Horton D.L."/>
            <person name="Alikhan N.F."/>
            <person name="Baker D."/>
            <person name="Gharbi K."/>
            <person name="Hall N."/>
            <person name="Watson M."/>
            <person name="Adriaenssens E.M."/>
            <person name="Foster-Nyarko E."/>
            <person name="Jarju S."/>
            <person name="Secka A."/>
            <person name="Antonio M."/>
            <person name="Oren A."/>
            <person name="Chaudhuri R.R."/>
            <person name="La Ragione R."/>
            <person name="Hildebrand F."/>
            <person name="Pallen M.J."/>
        </authorList>
    </citation>
    <scope>NUCLEOTIDE SEQUENCE</scope>
    <source>
        <strain evidence="4">ChiHcolR34-3080</strain>
    </source>
</reference>
<dbReference type="Pfam" id="PF13673">
    <property type="entry name" value="Acetyltransf_10"/>
    <property type="match status" value="1"/>
</dbReference>